<feature type="compositionally biased region" description="Low complexity" evidence="2">
    <location>
        <begin position="101"/>
        <end position="110"/>
    </location>
</feature>
<dbReference type="Proteomes" id="UP001271007">
    <property type="component" value="Unassembled WGS sequence"/>
</dbReference>
<evidence type="ECO:0000313" key="4">
    <source>
        <dbReference type="EMBL" id="KAK3052906.1"/>
    </source>
</evidence>
<accession>A0AAJ0DFA1</accession>
<feature type="transmembrane region" description="Helical" evidence="3">
    <location>
        <begin position="12"/>
        <end position="33"/>
    </location>
</feature>
<feature type="region of interest" description="Disordered" evidence="2">
    <location>
        <begin position="898"/>
        <end position="923"/>
    </location>
</feature>
<dbReference type="EMBL" id="JAWDJX010000018">
    <property type="protein sequence ID" value="KAK3052906.1"/>
    <property type="molecule type" value="Genomic_DNA"/>
</dbReference>
<feature type="compositionally biased region" description="Polar residues" evidence="2">
    <location>
        <begin position="898"/>
        <end position="914"/>
    </location>
</feature>
<sequence>MEHGERGTLLKGAVALGAVAFASIAYYGEIFFFPCDPADPFDDRAHCPPYLSPFPYSREAEQLAHTEGTRYITDTCVPSAETWLERQGNLTCQHDETIELTTSTSVSSETETSHHNSADDDTGIATNPFSETTVAGFLYAALHLLWRITEFALNNFELLTLLVAGVTGLLRLFWSAIELISSLSPYAAKVWRNVLVENLKLEAEVLRAQQDLARTRAEARDAGTRYDKSLTKRDSDASKSYRTLQLHFGEAKGELDTIIRGERRRVEELRDSLRDAQLKIKIMESENSGNHALQAEAATTRDQIKALNASIIGYATEVIAVGKRNISLMKHNTNLKSQAGASEARIRVLQEDMMSCDEKAREIERNCNSKAAEIRGLKKQLEQKQKECDQKAKGIAWDRESTAQELKSLRQQTEQKQKDFDKYKTQQESTPPIVSNSSAPSTVTATTTNATNSSGNARGSRRPFNSFRGFRPTGRPAANTPLLNNGNEAANTVAAGTLDEHGFEEMTDMPPPSPLENVEELVAADPASNPDLLPASESAATTPPADATGDGEMMGENVPASQEGTGEAMQLDTDDTAMPSALEAPARGAPTTATAIAPYASGPRHENVRAVGQLSLPGGFGSFLQGLAAQPTALVPQHNVDVAAATAPAPQSATAFGSAGPFNLPQQQITGLGQQDSGSGESEAMEVDVEESTDTDMTDEGPPSSSTTNSTAPTSSTNGPANTLSHIPGLGMHGQMQLDPSTTPSGTFGTASTSPQPTQLAPHCTPPGTFGTTSSKRAGTFGTANNPPQPTQPAPGNTPPGTFGITNNRPQSMQLVPSSKPAGTWGTASTRPQPTQYPPSSTRPSTYDTMPSAYGTPNNQRQAGGSDSAYADQQYREMIEEETARLQRTMAANSTMQQLPRASGVTHPSRNPPSTVGDEGPVVKSTEEVMDDVVDEGFGTTSQYDPPAPQTSPYPLAGPARVSAYQHVANEVQAARANAQRSMLARADERSRQLAASRAQAAAVPPAIDPALSAPAASSNVAQPFTSHPATQGGSAGAGNDDTTMDDGNSAPTSGSIFTVPALQGGLMPSQTSSFNPAPQAGTAGFTSNAFGATTNTFGNGNAVQSGAQTTPAAAPNALSHPNHGGAAAGPADTTMNNDSNQGMGVGQTRPPAPAAPGAAAVFPRRLHNRTARGGAASAPRTAARKRNARCSTPNFAPGQNNNLPPPGGPGASGLSNVQTNMAAVQTAFNPAQAMSFTPAPLNDALFCGPFADGSAPAVLDGDKPAPDALPAANQAAAASHGVKPAPADSNALSTTNAAAETAAPAKRRGTGLKFDAHGRMYQLDQYGDELPFDLWEAEEERDDDEEAAESDAGTDVGSDFDFGTPAPAPQSIVRARKFGEHEQEAVIIPADSDDEEEDEEDEDEDEEEAKEGAAVHPGDVAPDGQWKGYATLPAAQVEADLAERQRRNGFGAPNQETDGAAPSGRKRRRTATPDVPAAPAKSAPRGRPGRRTNRPAKSKRQAEVVLDDEDVEMADATSEVSATTAPAPEAATDNHADDDAMDVDEAEQTDEVKQKAKLAVPKQMPNPYLNVRDDDDAGECNDPYAAVLGAVSHCRSVRRCQAATHTDPNMRTCNDCLNATLATMTEEQQDTAEHGAFRTMCKWHSRQARTAMCGCLDKMYCCSCVISLVDDLMEANKTADSDSPPELGECPWCATLLDGTEKVQVCILCMGRRLLE</sequence>
<feature type="region of interest" description="Disordered" evidence="2">
    <location>
        <begin position="937"/>
        <end position="958"/>
    </location>
</feature>
<feature type="compositionally biased region" description="Acidic residues" evidence="2">
    <location>
        <begin position="1339"/>
        <end position="1350"/>
    </location>
</feature>
<feature type="compositionally biased region" description="Acidic residues" evidence="2">
    <location>
        <begin position="1392"/>
        <end position="1410"/>
    </location>
</feature>
<feature type="region of interest" description="Disordered" evidence="2">
    <location>
        <begin position="1101"/>
        <end position="1158"/>
    </location>
</feature>
<feature type="compositionally biased region" description="Low complexity" evidence="2">
    <location>
        <begin position="539"/>
        <end position="551"/>
    </location>
</feature>
<feature type="transmembrane region" description="Helical" evidence="3">
    <location>
        <begin position="129"/>
        <end position="146"/>
    </location>
</feature>
<evidence type="ECO:0000256" key="2">
    <source>
        <dbReference type="SAM" id="MobiDB-lite"/>
    </source>
</evidence>
<feature type="compositionally biased region" description="Basic and acidic residues" evidence="2">
    <location>
        <begin position="413"/>
        <end position="425"/>
    </location>
</feature>
<feature type="region of interest" description="Disordered" evidence="2">
    <location>
        <begin position="527"/>
        <end position="557"/>
    </location>
</feature>
<name>A0AAJ0DFA1_9PEZI</name>
<keyword evidence="3" id="KW-0812">Transmembrane</keyword>
<feature type="compositionally biased region" description="Basic residues" evidence="2">
    <location>
        <begin position="1488"/>
        <end position="1500"/>
    </location>
</feature>
<feature type="compositionally biased region" description="Polar residues" evidence="2">
    <location>
        <begin position="826"/>
        <end position="865"/>
    </location>
</feature>
<feature type="compositionally biased region" description="Low complexity" evidence="2">
    <location>
        <begin position="435"/>
        <end position="457"/>
    </location>
</feature>
<keyword evidence="5" id="KW-1185">Reference proteome</keyword>
<feature type="compositionally biased region" description="Polar residues" evidence="2">
    <location>
        <begin position="738"/>
        <end position="759"/>
    </location>
</feature>
<feature type="compositionally biased region" description="Polar residues" evidence="2">
    <location>
        <begin position="664"/>
        <end position="680"/>
    </location>
</feature>
<feature type="compositionally biased region" description="Low complexity" evidence="2">
    <location>
        <begin position="1267"/>
        <end position="1279"/>
    </location>
</feature>
<feature type="compositionally biased region" description="Polar residues" evidence="2">
    <location>
        <begin position="1019"/>
        <end position="1033"/>
    </location>
</feature>
<evidence type="ECO:0000313" key="5">
    <source>
        <dbReference type="Proteomes" id="UP001271007"/>
    </source>
</evidence>
<feature type="region of interest" description="Disordered" evidence="2">
    <location>
        <begin position="409"/>
        <end position="464"/>
    </location>
</feature>
<organism evidence="4 5">
    <name type="scientific">Extremus antarcticus</name>
    <dbReference type="NCBI Taxonomy" id="702011"/>
    <lineage>
        <taxon>Eukaryota</taxon>
        <taxon>Fungi</taxon>
        <taxon>Dikarya</taxon>
        <taxon>Ascomycota</taxon>
        <taxon>Pezizomycotina</taxon>
        <taxon>Dothideomycetes</taxon>
        <taxon>Dothideomycetidae</taxon>
        <taxon>Mycosphaerellales</taxon>
        <taxon>Extremaceae</taxon>
        <taxon>Extremus</taxon>
    </lineage>
</organism>
<feature type="compositionally biased region" description="Acidic residues" evidence="2">
    <location>
        <begin position="683"/>
        <end position="699"/>
    </location>
</feature>
<feature type="region of interest" description="Disordered" evidence="2">
    <location>
        <begin position="101"/>
        <end position="124"/>
    </location>
</feature>
<feature type="compositionally biased region" description="Pro residues" evidence="2">
    <location>
        <begin position="787"/>
        <end position="798"/>
    </location>
</feature>
<feature type="coiled-coil region" evidence="1">
    <location>
        <begin position="259"/>
        <end position="310"/>
    </location>
</feature>
<proteinExistence type="predicted"/>
<reference evidence="4" key="1">
    <citation type="submission" date="2023-04" db="EMBL/GenBank/DDBJ databases">
        <title>Black Yeasts Isolated from many extreme environments.</title>
        <authorList>
            <person name="Coleine C."/>
            <person name="Stajich J.E."/>
            <person name="Selbmann L."/>
        </authorList>
    </citation>
    <scope>NUCLEOTIDE SEQUENCE</scope>
    <source>
        <strain evidence="4">CCFEE 5312</strain>
    </source>
</reference>
<keyword evidence="3" id="KW-0472">Membrane</keyword>
<feature type="region of interest" description="Disordered" evidence="2">
    <location>
        <begin position="1339"/>
        <end position="1536"/>
    </location>
</feature>
<feature type="compositionally biased region" description="Low complexity" evidence="2">
    <location>
        <begin position="1523"/>
        <end position="1532"/>
    </location>
</feature>
<feature type="compositionally biased region" description="Low complexity" evidence="2">
    <location>
        <begin position="701"/>
        <end position="721"/>
    </location>
</feature>
<comment type="caution">
    <text evidence="4">The sequence shown here is derived from an EMBL/GenBank/DDBJ whole genome shotgun (WGS) entry which is preliminary data.</text>
</comment>
<feature type="compositionally biased region" description="Polar residues" evidence="2">
    <location>
        <begin position="1101"/>
        <end position="1112"/>
    </location>
</feature>
<feature type="region of interest" description="Disordered" evidence="2">
    <location>
        <begin position="1171"/>
        <end position="1216"/>
    </location>
</feature>
<keyword evidence="3" id="KW-1133">Transmembrane helix</keyword>
<feature type="compositionally biased region" description="Polar residues" evidence="2">
    <location>
        <begin position="1134"/>
        <end position="1143"/>
    </location>
</feature>
<evidence type="ECO:0000256" key="1">
    <source>
        <dbReference type="SAM" id="Coils"/>
    </source>
</evidence>
<feature type="transmembrane region" description="Helical" evidence="3">
    <location>
        <begin position="158"/>
        <end position="177"/>
    </location>
</feature>
<feature type="compositionally biased region" description="Polar residues" evidence="2">
    <location>
        <begin position="804"/>
        <end position="817"/>
    </location>
</feature>
<evidence type="ECO:0000256" key="3">
    <source>
        <dbReference type="SAM" id="Phobius"/>
    </source>
</evidence>
<gene>
    <name evidence="4" type="ORF">LTR09_005970</name>
</gene>
<feature type="region of interest" description="Disordered" evidence="2">
    <location>
        <begin position="1259"/>
        <end position="1308"/>
    </location>
</feature>
<feature type="region of interest" description="Disordered" evidence="2">
    <location>
        <begin position="652"/>
        <end position="869"/>
    </location>
</feature>
<keyword evidence="1" id="KW-0175">Coiled coil</keyword>
<feature type="region of interest" description="Disordered" evidence="2">
    <location>
        <begin position="1019"/>
        <end position="1057"/>
    </location>
</feature>
<protein>
    <submittedName>
        <fullName evidence="4">Uncharacterized protein</fullName>
    </submittedName>
</protein>
<feature type="compositionally biased region" description="Low complexity" evidence="2">
    <location>
        <begin position="1288"/>
        <end position="1305"/>
    </location>
</feature>
<feature type="compositionally biased region" description="Polar residues" evidence="2">
    <location>
        <begin position="1046"/>
        <end position="1057"/>
    </location>
</feature>